<reference evidence="1" key="1">
    <citation type="submission" date="2023-04" db="EMBL/GenBank/DDBJ databases">
        <title>A chromosome-level genome assembly of the parasitoid wasp Eretmocerus hayati.</title>
        <authorList>
            <person name="Zhong Y."/>
            <person name="Liu S."/>
            <person name="Liu Y."/>
        </authorList>
    </citation>
    <scope>NUCLEOTIDE SEQUENCE</scope>
    <source>
        <strain evidence="1">ZJU_SS_LIU_2023</strain>
    </source>
</reference>
<sequence>MDACPYVFGGALSTFLLSKEIYVCEHEFYSGLSLFMVLIVGIKKFGPAVAKYLDKGIDDYERSWESSRTDQIDGLKDCIEHEKREQWRTDGQRMIIDIKKENINLQLEAAYRERLSVVYQEIKRRLDYHVQLQNAQRKLAQKQMVRWIVENVKKSFTPEQEKLVLSRCIVDLQNLTNKN</sequence>
<evidence type="ECO:0000313" key="1">
    <source>
        <dbReference type="EMBL" id="KAJ8684739.1"/>
    </source>
</evidence>
<dbReference type="EMBL" id="CM056741">
    <property type="protein sequence ID" value="KAJ8684739.1"/>
    <property type="molecule type" value="Genomic_DNA"/>
</dbReference>
<accession>A0ACC2PQ68</accession>
<evidence type="ECO:0000313" key="2">
    <source>
        <dbReference type="Proteomes" id="UP001239111"/>
    </source>
</evidence>
<gene>
    <name evidence="1" type="ORF">QAD02_020532</name>
</gene>
<organism evidence="1 2">
    <name type="scientific">Eretmocerus hayati</name>
    <dbReference type="NCBI Taxonomy" id="131215"/>
    <lineage>
        <taxon>Eukaryota</taxon>
        <taxon>Metazoa</taxon>
        <taxon>Ecdysozoa</taxon>
        <taxon>Arthropoda</taxon>
        <taxon>Hexapoda</taxon>
        <taxon>Insecta</taxon>
        <taxon>Pterygota</taxon>
        <taxon>Neoptera</taxon>
        <taxon>Endopterygota</taxon>
        <taxon>Hymenoptera</taxon>
        <taxon>Apocrita</taxon>
        <taxon>Proctotrupomorpha</taxon>
        <taxon>Chalcidoidea</taxon>
        <taxon>Aphelinidae</taxon>
        <taxon>Aphelininae</taxon>
        <taxon>Eretmocerus</taxon>
    </lineage>
</organism>
<keyword evidence="2" id="KW-1185">Reference proteome</keyword>
<comment type="caution">
    <text evidence="1">The sequence shown here is derived from an EMBL/GenBank/DDBJ whole genome shotgun (WGS) entry which is preliminary data.</text>
</comment>
<protein>
    <submittedName>
        <fullName evidence="1">Uncharacterized protein</fullName>
    </submittedName>
</protein>
<dbReference type="Proteomes" id="UP001239111">
    <property type="component" value="Chromosome 1"/>
</dbReference>
<name>A0ACC2PQ68_9HYME</name>
<proteinExistence type="predicted"/>